<accession>A0A177DW76</accession>
<protein>
    <submittedName>
        <fullName evidence="1">Uncharacterized protein</fullName>
    </submittedName>
</protein>
<dbReference type="VEuPathDB" id="FungiDB:CC77DRAFT_688349"/>
<evidence type="ECO:0000313" key="2">
    <source>
        <dbReference type="Proteomes" id="UP000077248"/>
    </source>
</evidence>
<reference evidence="1 2" key="1">
    <citation type="submission" date="2016-05" db="EMBL/GenBank/DDBJ databases">
        <title>Comparative analysis of secretome profiles of manganese(II)-oxidizing ascomycete fungi.</title>
        <authorList>
            <consortium name="DOE Joint Genome Institute"/>
            <person name="Zeiner C.A."/>
            <person name="Purvine S.O."/>
            <person name="Zink E.M."/>
            <person name="Wu S."/>
            <person name="Pasa-Tolic L."/>
            <person name="Chaput D.L."/>
            <person name="Haridas S."/>
            <person name="Grigoriev I.V."/>
            <person name="Santelli C.M."/>
            <person name="Hansel C.M."/>
        </authorList>
    </citation>
    <scope>NUCLEOTIDE SEQUENCE [LARGE SCALE GENOMIC DNA]</scope>
    <source>
        <strain evidence="1 2">SRC1lrK2f</strain>
    </source>
</reference>
<gene>
    <name evidence="1" type="ORF">CC77DRAFT_688349</name>
</gene>
<proteinExistence type="predicted"/>
<dbReference type="GeneID" id="29118366"/>
<dbReference type="RefSeq" id="XP_018388480.1">
    <property type="nucleotide sequence ID" value="XM_018532772.1"/>
</dbReference>
<sequence>MPCSPLDTCSPRFIAATDRALLLAALPSTTYARVSTPFDGERNPTRAEPPGLRPFVTLLRHSICSSKVGTRALCRGHDRHPSIARTRSFVDVHAR</sequence>
<dbReference type="KEGG" id="aalt:CC77DRAFT_688349"/>
<organism evidence="1 2">
    <name type="scientific">Alternaria alternata</name>
    <name type="common">Alternaria rot fungus</name>
    <name type="synonym">Torula alternata</name>
    <dbReference type="NCBI Taxonomy" id="5599"/>
    <lineage>
        <taxon>Eukaryota</taxon>
        <taxon>Fungi</taxon>
        <taxon>Dikarya</taxon>
        <taxon>Ascomycota</taxon>
        <taxon>Pezizomycotina</taxon>
        <taxon>Dothideomycetes</taxon>
        <taxon>Pleosporomycetidae</taxon>
        <taxon>Pleosporales</taxon>
        <taxon>Pleosporineae</taxon>
        <taxon>Pleosporaceae</taxon>
        <taxon>Alternaria</taxon>
        <taxon>Alternaria sect. Alternaria</taxon>
        <taxon>Alternaria alternata complex</taxon>
    </lineage>
</organism>
<name>A0A177DW76_ALTAL</name>
<dbReference type="AlphaFoldDB" id="A0A177DW76"/>
<dbReference type="EMBL" id="KV441473">
    <property type="protein sequence ID" value="OAG23059.1"/>
    <property type="molecule type" value="Genomic_DNA"/>
</dbReference>
<dbReference type="Proteomes" id="UP000077248">
    <property type="component" value="Unassembled WGS sequence"/>
</dbReference>
<keyword evidence="2" id="KW-1185">Reference proteome</keyword>
<evidence type="ECO:0000313" key="1">
    <source>
        <dbReference type="EMBL" id="OAG23059.1"/>
    </source>
</evidence>